<comment type="caution">
    <text evidence="8">The sequence shown here is derived from an EMBL/GenBank/DDBJ whole genome shotgun (WGS) entry which is preliminary data.</text>
</comment>
<dbReference type="GO" id="GO:0004642">
    <property type="term" value="F:phosphoribosylformylglycinamidine synthase activity"/>
    <property type="evidence" value="ECO:0007669"/>
    <property type="project" value="InterPro"/>
</dbReference>
<dbReference type="Pfam" id="PF13507">
    <property type="entry name" value="GATase_5"/>
    <property type="match status" value="1"/>
</dbReference>
<name>A0A316I1J0_9PSEU</name>
<gene>
    <name evidence="9" type="ORF">C8D87_101341</name>
    <name evidence="8" type="ORF">C8D88_104417</name>
</gene>
<protein>
    <submittedName>
        <fullName evidence="8">Phosphoribosylformylglycinamidine synthase subunit I</fullName>
    </submittedName>
</protein>
<dbReference type="GO" id="GO:0006189">
    <property type="term" value="P:'de novo' IMP biosynthetic process"/>
    <property type="evidence" value="ECO:0007669"/>
    <property type="project" value="InterPro"/>
</dbReference>
<evidence type="ECO:0000313" key="11">
    <source>
        <dbReference type="Proteomes" id="UP000248714"/>
    </source>
</evidence>
<dbReference type="Proteomes" id="UP000246005">
    <property type="component" value="Unassembled WGS sequence"/>
</dbReference>
<dbReference type="GO" id="GO:0005524">
    <property type="term" value="F:ATP binding"/>
    <property type="evidence" value="ECO:0007669"/>
    <property type="project" value="UniProtKB-KW"/>
</dbReference>
<dbReference type="Proteomes" id="UP000248714">
    <property type="component" value="Unassembled WGS sequence"/>
</dbReference>
<evidence type="ECO:0000256" key="7">
    <source>
        <dbReference type="ARBA" id="ARBA00022962"/>
    </source>
</evidence>
<keyword evidence="5" id="KW-0378">Hydrolase</keyword>
<dbReference type="EMBL" id="QLTT01000001">
    <property type="protein sequence ID" value="RAS70041.1"/>
    <property type="molecule type" value="Genomic_DNA"/>
</dbReference>
<evidence type="ECO:0000256" key="1">
    <source>
        <dbReference type="ARBA" id="ARBA00022490"/>
    </source>
</evidence>
<keyword evidence="3" id="KW-0547">Nucleotide-binding</keyword>
<dbReference type="RefSeq" id="WP_109636852.1">
    <property type="nucleotide sequence ID" value="NZ_QGHB01000004.1"/>
</dbReference>
<dbReference type="GO" id="GO:0016787">
    <property type="term" value="F:hydrolase activity"/>
    <property type="evidence" value="ECO:0007669"/>
    <property type="project" value="UniProtKB-KW"/>
</dbReference>
<dbReference type="PROSITE" id="PS51273">
    <property type="entry name" value="GATASE_TYPE_1"/>
    <property type="match status" value="1"/>
</dbReference>
<keyword evidence="2" id="KW-0436">Ligase</keyword>
<dbReference type="AlphaFoldDB" id="A0A316I1J0"/>
<keyword evidence="11" id="KW-1185">Reference proteome</keyword>
<dbReference type="EMBL" id="QGHB01000004">
    <property type="protein sequence ID" value="PWK87256.1"/>
    <property type="molecule type" value="Genomic_DNA"/>
</dbReference>
<sequence length="224" mass="24025">MKPTVNVLYLPGTNCQEETISAFAAVGATPRLRFAADLLAGDERLDDADILCIPGGFSFGDHLGAGAVAGALLRSHLADQFEACRTRPLIGICNGFQIAVRGGCFGKVGLKVNSSGTFRNEENQRHVVDEENDSPWLTGLGGQTLVFPCAHGEGRFHPDSTASVAEYRVALRYEKDSNPDGSFENIAGITSLDGLSFGLMDHPERAVDPEVRLAFFENGVRAVR</sequence>
<dbReference type="Gene3D" id="3.40.50.880">
    <property type="match status" value="1"/>
</dbReference>
<dbReference type="SMART" id="SM01211">
    <property type="entry name" value="GATase_5"/>
    <property type="match status" value="1"/>
</dbReference>
<dbReference type="PANTHER" id="PTHR47552:SF1">
    <property type="entry name" value="PHOSPHORIBOSYLFORMYLGLYCINAMIDINE SYNTHASE SUBUNIT PURQ"/>
    <property type="match status" value="1"/>
</dbReference>
<evidence type="ECO:0000256" key="6">
    <source>
        <dbReference type="ARBA" id="ARBA00022840"/>
    </source>
</evidence>
<dbReference type="InterPro" id="IPR010075">
    <property type="entry name" value="PRibForGlyAmidine_synth_PurQ"/>
</dbReference>
<dbReference type="OrthoDB" id="9804441at2"/>
<dbReference type="PANTHER" id="PTHR47552">
    <property type="entry name" value="PHOSPHORIBOSYLFORMYLGLYCINAMIDINE SYNTHASE SUBUNIT PURQ"/>
    <property type="match status" value="1"/>
</dbReference>
<organism evidence="8 10">
    <name type="scientific">Lentzea atacamensis</name>
    <dbReference type="NCBI Taxonomy" id="531938"/>
    <lineage>
        <taxon>Bacteria</taxon>
        <taxon>Bacillati</taxon>
        <taxon>Actinomycetota</taxon>
        <taxon>Actinomycetes</taxon>
        <taxon>Pseudonocardiales</taxon>
        <taxon>Pseudonocardiaceae</taxon>
        <taxon>Lentzea</taxon>
    </lineage>
</organism>
<evidence type="ECO:0000256" key="3">
    <source>
        <dbReference type="ARBA" id="ARBA00022741"/>
    </source>
</evidence>
<evidence type="ECO:0000313" key="9">
    <source>
        <dbReference type="EMBL" id="RAS70041.1"/>
    </source>
</evidence>
<evidence type="ECO:0000313" key="8">
    <source>
        <dbReference type="EMBL" id="PWK87256.1"/>
    </source>
</evidence>
<evidence type="ECO:0000256" key="2">
    <source>
        <dbReference type="ARBA" id="ARBA00022598"/>
    </source>
</evidence>
<keyword evidence="7" id="KW-0315">Glutamine amidotransferase</keyword>
<dbReference type="InterPro" id="IPR029062">
    <property type="entry name" value="Class_I_gatase-like"/>
</dbReference>
<evidence type="ECO:0000256" key="5">
    <source>
        <dbReference type="ARBA" id="ARBA00022801"/>
    </source>
</evidence>
<proteinExistence type="predicted"/>
<keyword evidence="1" id="KW-0963">Cytoplasm</keyword>
<keyword evidence="4" id="KW-0658">Purine biosynthesis</keyword>
<dbReference type="SUPFAM" id="SSF52317">
    <property type="entry name" value="Class I glutamine amidotransferase-like"/>
    <property type="match status" value="1"/>
</dbReference>
<reference evidence="8 10" key="1">
    <citation type="submission" date="2018-05" db="EMBL/GenBank/DDBJ databases">
        <title>Genomic Encyclopedia of Type Strains, Phase IV (KMG-IV): sequencing the most valuable type-strain genomes for metagenomic binning, comparative biology and taxonomic classification.</title>
        <authorList>
            <person name="Goeker M."/>
        </authorList>
    </citation>
    <scope>NUCLEOTIDE SEQUENCE [LARGE SCALE GENOMIC DNA]</scope>
    <source>
        <strain evidence="9 11">DSM 45479</strain>
        <strain evidence="8 10">DSM 45480</strain>
    </source>
</reference>
<evidence type="ECO:0000256" key="4">
    <source>
        <dbReference type="ARBA" id="ARBA00022755"/>
    </source>
</evidence>
<evidence type="ECO:0000313" key="10">
    <source>
        <dbReference type="Proteomes" id="UP000246005"/>
    </source>
</evidence>
<keyword evidence="6" id="KW-0067">ATP-binding</keyword>
<accession>A0A316I1J0</accession>